<reference evidence="2 3" key="1">
    <citation type="submission" date="2021-01" db="EMBL/GenBank/DDBJ databases">
        <title>Genomic Encyclopedia of Type Strains, Phase IV (KMG-IV): sequencing the most valuable type-strain genomes for metagenomic binning, comparative biology and taxonomic classification.</title>
        <authorList>
            <person name="Goeker M."/>
        </authorList>
    </citation>
    <scope>NUCLEOTIDE SEQUENCE [LARGE SCALE GENOMIC DNA]</scope>
    <source>
        <strain evidence="2 3">DSM 28236</strain>
    </source>
</reference>
<keyword evidence="3" id="KW-1185">Reference proteome</keyword>
<accession>A0ABS2Q1A3</accession>
<dbReference type="Pfam" id="PF13276">
    <property type="entry name" value="HTH_21"/>
    <property type="match status" value="1"/>
</dbReference>
<name>A0ABS2Q1A3_9BACL</name>
<protein>
    <recommendedName>
        <fullName evidence="1">HTH-like domain-containing protein</fullName>
    </recommendedName>
</protein>
<proteinExistence type="predicted"/>
<dbReference type="InterPro" id="IPR025948">
    <property type="entry name" value="HTH-like_dom"/>
</dbReference>
<evidence type="ECO:0000313" key="2">
    <source>
        <dbReference type="EMBL" id="MBM7646070.1"/>
    </source>
</evidence>
<dbReference type="EMBL" id="JAFBER010000015">
    <property type="protein sequence ID" value="MBM7646070.1"/>
    <property type="molecule type" value="Genomic_DNA"/>
</dbReference>
<dbReference type="Proteomes" id="UP000808914">
    <property type="component" value="Unassembled WGS sequence"/>
</dbReference>
<sequence length="73" mass="8714">MAFELKEEGFKLKNVLKVVNIPEATYHYHIQQLKKEDPDKELKEKITELFQKHDGKYGYRRIHLELKGEGKTN</sequence>
<comment type="caution">
    <text evidence="2">The sequence shown here is derived from an EMBL/GenBank/DDBJ whole genome shotgun (WGS) entry which is preliminary data.</text>
</comment>
<evidence type="ECO:0000313" key="3">
    <source>
        <dbReference type="Proteomes" id="UP000808914"/>
    </source>
</evidence>
<gene>
    <name evidence="2" type="ORF">JOD45_002295</name>
</gene>
<feature type="domain" description="HTH-like" evidence="1">
    <location>
        <begin position="39"/>
        <end position="71"/>
    </location>
</feature>
<organism evidence="2 3">
    <name type="scientific">Scopulibacillus daqui</name>
    <dbReference type="NCBI Taxonomy" id="1469162"/>
    <lineage>
        <taxon>Bacteria</taxon>
        <taxon>Bacillati</taxon>
        <taxon>Bacillota</taxon>
        <taxon>Bacilli</taxon>
        <taxon>Bacillales</taxon>
        <taxon>Sporolactobacillaceae</taxon>
        <taxon>Scopulibacillus</taxon>
    </lineage>
</organism>
<evidence type="ECO:0000259" key="1">
    <source>
        <dbReference type="Pfam" id="PF13276"/>
    </source>
</evidence>